<dbReference type="PANTHER" id="PTHR45835:SF99">
    <property type="entry name" value="CHROMO DOMAIN-CONTAINING PROTEIN-RELATED"/>
    <property type="match status" value="1"/>
</dbReference>
<sequence>MKKDVAECGNRCLMCARVNAEHQKPSGLLEQPEIPLWKWEQIAMDFNTKLPRTSSGHDTTMKPLGMYLNQSTARHPPTDGPS</sequence>
<keyword evidence="3" id="KW-1185">Reference proteome</keyword>
<proteinExistence type="predicted"/>
<dbReference type="Proteomes" id="UP000326396">
    <property type="component" value="Linkage Group LG6"/>
</dbReference>
<comment type="caution">
    <text evidence="2">The sequence shown here is derived from an EMBL/GenBank/DDBJ whole genome shotgun (WGS) entry which is preliminary data.</text>
</comment>
<dbReference type="PANTHER" id="PTHR45835">
    <property type="entry name" value="YALI0A06105P"/>
    <property type="match status" value="1"/>
</dbReference>
<protein>
    <submittedName>
        <fullName evidence="2">Uncharacterized protein</fullName>
    </submittedName>
</protein>
<gene>
    <name evidence="2" type="ORF">E3N88_32335</name>
</gene>
<dbReference type="AlphaFoldDB" id="A0A5N6M8R4"/>
<evidence type="ECO:0000313" key="2">
    <source>
        <dbReference type="EMBL" id="KAD3336816.1"/>
    </source>
</evidence>
<feature type="region of interest" description="Disordered" evidence="1">
    <location>
        <begin position="50"/>
        <end position="82"/>
    </location>
</feature>
<evidence type="ECO:0000256" key="1">
    <source>
        <dbReference type="SAM" id="MobiDB-lite"/>
    </source>
</evidence>
<accession>A0A5N6M8R4</accession>
<dbReference type="EMBL" id="SZYD01000016">
    <property type="protein sequence ID" value="KAD3336816.1"/>
    <property type="molecule type" value="Genomic_DNA"/>
</dbReference>
<reference evidence="2 3" key="1">
    <citation type="submission" date="2019-05" db="EMBL/GenBank/DDBJ databases">
        <title>Mikania micrantha, genome provides insights into the molecular mechanism of rapid growth.</title>
        <authorList>
            <person name="Liu B."/>
        </authorList>
    </citation>
    <scope>NUCLEOTIDE SEQUENCE [LARGE SCALE GENOMIC DNA]</scope>
    <source>
        <strain evidence="2">NLD-2019</strain>
        <tissue evidence="2">Leaf</tissue>
    </source>
</reference>
<evidence type="ECO:0000313" key="3">
    <source>
        <dbReference type="Proteomes" id="UP000326396"/>
    </source>
</evidence>
<organism evidence="2 3">
    <name type="scientific">Mikania micrantha</name>
    <name type="common">bitter vine</name>
    <dbReference type="NCBI Taxonomy" id="192012"/>
    <lineage>
        <taxon>Eukaryota</taxon>
        <taxon>Viridiplantae</taxon>
        <taxon>Streptophyta</taxon>
        <taxon>Embryophyta</taxon>
        <taxon>Tracheophyta</taxon>
        <taxon>Spermatophyta</taxon>
        <taxon>Magnoliopsida</taxon>
        <taxon>eudicotyledons</taxon>
        <taxon>Gunneridae</taxon>
        <taxon>Pentapetalae</taxon>
        <taxon>asterids</taxon>
        <taxon>campanulids</taxon>
        <taxon>Asterales</taxon>
        <taxon>Asteraceae</taxon>
        <taxon>Asteroideae</taxon>
        <taxon>Heliantheae alliance</taxon>
        <taxon>Eupatorieae</taxon>
        <taxon>Mikania</taxon>
    </lineage>
</organism>
<name>A0A5N6M8R4_9ASTR</name>
<dbReference type="OrthoDB" id="1938712at2759"/>